<accession>A0A1V6T6B8</accession>
<proteinExistence type="predicted"/>
<gene>
    <name evidence="1" type="ORF">PENSTE_c011G07660</name>
</gene>
<sequence length="173" mass="19606">MRPYRRTGNLTFYGHIQDTTMNMSNPNDPPGIWASVIMRLEWPMARKDSEGIELASDLLMYLSQFRAIREPEFRPIKNPTPDPDRIFIAHDRSDETAWVIRMGTSTKSFNWENDMAVLLSPSGMTVGTVAKSLTPSNGHTLPIYAIPWCTKSAWDYCEITGNLHARGFAPPKC</sequence>
<dbReference type="EMBL" id="MLKD01000011">
    <property type="protein sequence ID" value="OQE21925.1"/>
    <property type="molecule type" value="Genomic_DNA"/>
</dbReference>
<keyword evidence="2" id="KW-1185">Reference proteome</keyword>
<reference evidence="2" key="1">
    <citation type="journal article" date="2017" name="Nat. Microbiol.">
        <title>Global analysis of biosynthetic gene clusters reveals vast potential of secondary metabolite production in Penicillium species.</title>
        <authorList>
            <person name="Nielsen J.C."/>
            <person name="Grijseels S."/>
            <person name="Prigent S."/>
            <person name="Ji B."/>
            <person name="Dainat J."/>
            <person name="Nielsen K.F."/>
            <person name="Frisvad J.C."/>
            <person name="Workman M."/>
            <person name="Nielsen J."/>
        </authorList>
    </citation>
    <scope>NUCLEOTIDE SEQUENCE [LARGE SCALE GENOMIC DNA]</scope>
    <source>
        <strain evidence="2">IBT 24891</strain>
    </source>
</reference>
<organism evidence="1 2">
    <name type="scientific">Penicillium steckii</name>
    <dbReference type="NCBI Taxonomy" id="303698"/>
    <lineage>
        <taxon>Eukaryota</taxon>
        <taxon>Fungi</taxon>
        <taxon>Dikarya</taxon>
        <taxon>Ascomycota</taxon>
        <taxon>Pezizomycotina</taxon>
        <taxon>Eurotiomycetes</taxon>
        <taxon>Eurotiomycetidae</taxon>
        <taxon>Eurotiales</taxon>
        <taxon>Aspergillaceae</taxon>
        <taxon>Penicillium</taxon>
    </lineage>
</organism>
<protein>
    <submittedName>
        <fullName evidence="1">Uncharacterized protein</fullName>
    </submittedName>
</protein>
<comment type="caution">
    <text evidence="1">The sequence shown here is derived from an EMBL/GenBank/DDBJ whole genome shotgun (WGS) entry which is preliminary data.</text>
</comment>
<evidence type="ECO:0000313" key="1">
    <source>
        <dbReference type="EMBL" id="OQE21925.1"/>
    </source>
</evidence>
<evidence type="ECO:0000313" key="2">
    <source>
        <dbReference type="Proteomes" id="UP000191285"/>
    </source>
</evidence>
<dbReference type="AlphaFoldDB" id="A0A1V6T6B8"/>
<name>A0A1V6T6B8_9EURO</name>
<dbReference type="Proteomes" id="UP000191285">
    <property type="component" value="Unassembled WGS sequence"/>
</dbReference>